<gene>
    <name evidence="8" type="ORF">L8U61_03455</name>
</gene>
<dbReference type="Pfam" id="PF01032">
    <property type="entry name" value="FecCD"/>
    <property type="match status" value="1"/>
</dbReference>
<dbReference type="EMBL" id="JAKMUR010000004">
    <property type="protein sequence ID" value="MCZ9291190.1"/>
    <property type="molecule type" value="Genomic_DNA"/>
</dbReference>
<sequence>MGVSESISAVRDGLALAFHTESGQVSEEAQVVAQLRVPRTLLGLLAGSALGTAGALLQGHTRNPLADTNLLGIAPGRRLRWLRQPPCSAHYRCWSRWGSVSSARQWR</sequence>
<keyword evidence="6" id="KW-1133">Transmembrane helix</keyword>
<dbReference type="PANTHER" id="PTHR30472">
    <property type="entry name" value="FERRIC ENTEROBACTIN TRANSPORT SYSTEM PERMEASE PROTEIN"/>
    <property type="match status" value="1"/>
</dbReference>
<evidence type="ECO:0000256" key="3">
    <source>
        <dbReference type="ARBA" id="ARBA00022448"/>
    </source>
</evidence>
<evidence type="ECO:0000256" key="1">
    <source>
        <dbReference type="ARBA" id="ARBA00004651"/>
    </source>
</evidence>
<dbReference type="SUPFAM" id="SSF81345">
    <property type="entry name" value="ABC transporter involved in vitamin B12 uptake, BtuC"/>
    <property type="match status" value="1"/>
</dbReference>
<keyword evidence="3" id="KW-0813">Transport</keyword>
<dbReference type="PANTHER" id="PTHR30472:SF1">
    <property type="entry name" value="FE(3+) DICITRATE TRANSPORT SYSTEM PERMEASE PROTEIN FECC-RELATED"/>
    <property type="match status" value="1"/>
</dbReference>
<comment type="subcellular location">
    <subcellularLocation>
        <location evidence="1">Cell membrane</location>
        <topology evidence="1">Multi-pass membrane protein</topology>
    </subcellularLocation>
</comment>
<evidence type="ECO:0000256" key="4">
    <source>
        <dbReference type="ARBA" id="ARBA00022475"/>
    </source>
</evidence>
<organism evidence="8 9">
    <name type="scientific">Corynebacterium lehmanniae</name>
    <dbReference type="NCBI Taxonomy" id="2913497"/>
    <lineage>
        <taxon>Bacteria</taxon>
        <taxon>Bacillati</taxon>
        <taxon>Actinomycetota</taxon>
        <taxon>Actinomycetes</taxon>
        <taxon>Mycobacteriales</taxon>
        <taxon>Corynebacteriaceae</taxon>
        <taxon>Corynebacterium</taxon>
    </lineage>
</organism>
<comment type="similarity">
    <text evidence="2">Belongs to the binding-protein-dependent transport system permease family. FecCD subfamily.</text>
</comment>
<comment type="caution">
    <text evidence="8">The sequence shown here is derived from an EMBL/GenBank/DDBJ whole genome shotgun (WGS) entry which is preliminary data.</text>
</comment>
<keyword evidence="9" id="KW-1185">Reference proteome</keyword>
<keyword evidence="4" id="KW-1003">Cell membrane</keyword>
<protein>
    <submittedName>
        <fullName evidence="8">Iron ABC transporter permease</fullName>
    </submittedName>
</protein>
<evidence type="ECO:0000313" key="8">
    <source>
        <dbReference type="EMBL" id="MCZ9291190.1"/>
    </source>
</evidence>
<keyword evidence="5" id="KW-0812">Transmembrane</keyword>
<dbReference type="Gene3D" id="1.10.3470.10">
    <property type="entry name" value="ABC transporter involved in vitamin B12 uptake, BtuC"/>
    <property type="match status" value="1"/>
</dbReference>
<evidence type="ECO:0000256" key="6">
    <source>
        <dbReference type="ARBA" id="ARBA00022989"/>
    </source>
</evidence>
<evidence type="ECO:0000256" key="5">
    <source>
        <dbReference type="ARBA" id="ARBA00022692"/>
    </source>
</evidence>
<evidence type="ECO:0000256" key="7">
    <source>
        <dbReference type="ARBA" id="ARBA00023136"/>
    </source>
</evidence>
<dbReference type="InterPro" id="IPR000522">
    <property type="entry name" value="ABC_transptr_permease_BtuC"/>
</dbReference>
<evidence type="ECO:0000256" key="2">
    <source>
        <dbReference type="ARBA" id="ARBA00007935"/>
    </source>
</evidence>
<reference evidence="8" key="1">
    <citation type="submission" date="2022-02" db="EMBL/GenBank/DDBJ databases">
        <title>Corynebacterium sp. from urogenital microbiome.</title>
        <authorList>
            <person name="Cappelli E.A."/>
            <person name="Ribeiro T.G."/>
            <person name="Peixe L."/>
        </authorList>
    </citation>
    <scope>NUCLEOTIDE SEQUENCE</scope>
    <source>
        <strain evidence="8">C8Ua_144</strain>
    </source>
</reference>
<accession>A0ABT4R6K6</accession>
<keyword evidence="7" id="KW-0472">Membrane</keyword>
<dbReference type="Proteomes" id="UP001146453">
    <property type="component" value="Unassembled WGS sequence"/>
</dbReference>
<evidence type="ECO:0000313" key="9">
    <source>
        <dbReference type="Proteomes" id="UP001146453"/>
    </source>
</evidence>
<proteinExistence type="inferred from homology"/>
<dbReference type="InterPro" id="IPR037294">
    <property type="entry name" value="ABC_BtuC-like"/>
</dbReference>
<name>A0ABT4R6K6_9CORY</name>